<proteinExistence type="predicted"/>
<evidence type="ECO:0000313" key="2">
    <source>
        <dbReference type="EMBL" id="PGG96609.1"/>
    </source>
</evidence>
<feature type="region of interest" description="Disordered" evidence="1">
    <location>
        <begin position="34"/>
        <end position="65"/>
    </location>
</feature>
<dbReference type="STRING" id="1447883.A0A2B7WJ95"/>
<name>A0A2B7WJ95_POLH7</name>
<protein>
    <submittedName>
        <fullName evidence="2">Uncharacterized protein</fullName>
    </submittedName>
</protein>
<accession>A0A2B7WJ95</accession>
<evidence type="ECO:0000313" key="3">
    <source>
        <dbReference type="Proteomes" id="UP000224634"/>
    </source>
</evidence>
<reference evidence="2 3" key="1">
    <citation type="submission" date="2017-10" db="EMBL/GenBank/DDBJ databases">
        <title>Comparative genomics in systemic dimorphic fungi from Ajellomycetaceae.</title>
        <authorList>
            <person name="Munoz J.F."/>
            <person name="Mcewen J.G."/>
            <person name="Clay O.K."/>
            <person name="Cuomo C.A."/>
        </authorList>
    </citation>
    <scope>NUCLEOTIDE SEQUENCE [LARGE SCALE GENOMIC DNA]</scope>
    <source>
        <strain evidence="2 3">UAMH7299</strain>
    </source>
</reference>
<evidence type="ECO:0000256" key="1">
    <source>
        <dbReference type="SAM" id="MobiDB-lite"/>
    </source>
</evidence>
<gene>
    <name evidence="2" type="ORF">AJ80_09810</name>
</gene>
<comment type="caution">
    <text evidence="2">The sequence shown here is derived from an EMBL/GenBank/DDBJ whole genome shotgun (WGS) entry which is preliminary data.</text>
</comment>
<organism evidence="2 3">
    <name type="scientific">Polytolypa hystricis (strain UAMH7299)</name>
    <dbReference type="NCBI Taxonomy" id="1447883"/>
    <lineage>
        <taxon>Eukaryota</taxon>
        <taxon>Fungi</taxon>
        <taxon>Dikarya</taxon>
        <taxon>Ascomycota</taxon>
        <taxon>Pezizomycotina</taxon>
        <taxon>Eurotiomycetes</taxon>
        <taxon>Eurotiomycetidae</taxon>
        <taxon>Onygenales</taxon>
        <taxon>Onygenales incertae sedis</taxon>
        <taxon>Polytolypa</taxon>
    </lineage>
</organism>
<dbReference type="Proteomes" id="UP000224634">
    <property type="component" value="Unassembled WGS sequence"/>
</dbReference>
<dbReference type="OrthoDB" id="4500473at2759"/>
<dbReference type="AlphaFoldDB" id="A0A2B7WJ95"/>
<keyword evidence="3" id="KW-1185">Reference proteome</keyword>
<sequence length="274" mass="29976">MANAVYYYFLSPTWHNHPKSGTLQLGNIFTNLKQPEQPLYRGPPPPPPKLVDTPPDPESDERTESWQTDYEFSTEQLRAGNKGVVYTFDTLSTIEFLPTDAYIQECLKSRAVARYLEQTRRQPNNRKLYIVTGIKAVSGARGSGFESSAHATTAGFELDSTAVGVPPVSFSPETKIRREGKAGVKWLGSSDFVFAYRVRRIDVDGETGEARGHKDYTKGAMLGKSAKGAVDVPFSLVEVGLDDLEDAGLVEENVGEAVLAVDKLEAGEGAKNAE</sequence>
<dbReference type="EMBL" id="PDNA01000353">
    <property type="protein sequence ID" value="PGG96609.1"/>
    <property type="molecule type" value="Genomic_DNA"/>
</dbReference>